<evidence type="ECO:0000313" key="3">
    <source>
        <dbReference type="EMBL" id="KFI68868.1"/>
    </source>
</evidence>
<gene>
    <name evidence="3" type="ORF">BMAGN_0746</name>
</gene>
<evidence type="ECO:0000256" key="1">
    <source>
        <dbReference type="SAM" id="MobiDB-lite"/>
    </source>
</evidence>
<keyword evidence="2" id="KW-0472">Membrane</keyword>
<accession>A0A087BCW8</accession>
<keyword evidence="4" id="KW-1185">Reference proteome</keyword>
<dbReference type="RefSeq" id="WP_022859333.1">
    <property type="nucleotide sequence ID" value="NZ_JGZB01000003.1"/>
</dbReference>
<keyword evidence="2" id="KW-1133">Transmembrane helix</keyword>
<sequence length="263" mass="29916">MATKQDKPKKPKKTGMIKQIIQVFKFTYREDKALPWICGGLFVLPIIVGIILGICLHWGVFAWICWMLVAIMLGLLLFTFSLTRRADNVGYRQLEGRPGAAGSVLSNLKGSGFSFPQEPLWVDPRTQDVIWYGTSYNGIYLVGEGDYSRVNNAMNRLEKRIKNITAGSHIPVFRILVGDGPKQVRLRDLRRKVLGMKAYTPTEHKNGLAKKIHPRRRFMMTRPQLTTLNDRLRTLQLKSAMSAPKGMDPNHAPRVSRRAMRGR</sequence>
<protein>
    <recommendedName>
        <fullName evidence="5">DUF4191 domain-containing protein</fullName>
    </recommendedName>
</protein>
<dbReference type="AlphaFoldDB" id="A0A087BCW8"/>
<name>A0A087BCW8_9BIFI</name>
<evidence type="ECO:0000313" key="4">
    <source>
        <dbReference type="Proteomes" id="UP000029052"/>
    </source>
</evidence>
<dbReference type="EMBL" id="JGZB01000003">
    <property type="protein sequence ID" value="KFI68868.1"/>
    <property type="molecule type" value="Genomic_DNA"/>
</dbReference>
<proteinExistence type="predicted"/>
<feature type="region of interest" description="Disordered" evidence="1">
    <location>
        <begin position="240"/>
        <end position="263"/>
    </location>
</feature>
<evidence type="ECO:0000256" key="2">
    <source>
        <dbReference type="SAM" id="Phobius"/>
    </source>
</evidence>
<keyword evidence="2" id="KW-0812">Transmembrane</keyword>
<dbReference type="Proteomes" id="UP000029052">
    <property type="component" value="Unassembled WGS sequence"/>
</dbReference>
<feature type="transmembrane region" description="Helical" evidence="2">
    <location>
        <begin position="33"/>
        <end position="54"/>
    </location>
</feature>
<dbReference type="eggNOG" id="ENOG502ZA9M">
    <property type="taxonomic scope" value="Bacteria"/>
</dbReference>
<dbReference type="Pfam" id="PF13829">
    <property type="entry name" value="DUF4191"/>
    <property type="match status" value="1"/>
</dbReference>
<dbReference type="STRING" id="1692.BMAGN_0746"/>
<evidence type="ECO:0008006" key="5">
    <source>
        <dbReference type="Google" id="ProtNLM"/>
    </source>
</evidence>
<organism evidence="3 4">
    <name type="scientific">Bifidobacterium magnum</name>
    <dbReference type="NCBI Taxonomy" id="1692"/>
    <lineage>
        <taxon>Bacteria</taxon>
        <taxon>Bacillati</taxon>
        <taxon>Actinomycetota</taxon>
        <taxon>Actinomycetes</taxon>
        <taxon>Bifidobacteriales</taxon>
        <taxon>Bifidobacteriaceae</taxon>
        <taxon>Bifidobacterium</taxon>
    </lineage>
</organism>
<dbReference type="InterPro" id="IPR025445">
    <property type="entry name" value="DUF4191"/>
</dbReference>
<feature type="compositionally biased region" description="Basic residues" evidence="1">
    <location>
        <begin position="254"/>
        <end position="263"/>
    </location>
</feature>
<reference evidence="3 4" key="1">
    <citation type="submission" date="2014-03" db="EMBL/GenBank/DDBJ databases">
        <title>Genomics of Bifidobacteria.</title>
        <authorList>
            <person name="Ventura M."/>
            <person name="Milani C."/>
            <person name="Lugli G.A."/>
        </authorList>
    </citation>
    <scope>NUCLEOTIDE SEQUENCE [LARGE SCALE GENOMIC DNA]</scope>
    <source>
        <strain evidence="3 4">LMG 11591</strain>
    </source>
</reference>
<comment type="caution">
    <text evidence="3">The sequence shown here is derived from an EMBL/GenBank/DDBJ whole genome shotgun (WGS) entry which is preliminary data.</text>
</comment>
<feature type="transmembrane region" description="Helical" evidence="2">
    <location>
        <begin position="60"/>
        <end position="82"/>
    </location>
</feature>